<name>A0ABY0HB71_9PEZI</name>
<keyword evidence="2" id="KW-1185">Reference proteome</keyword>
<dbReference type="Proteomes" id="UP000294003">
    <property type="component" value="Unassembled WGS sequence"/>
</dbReference>
<dbReference type="EMBL" id="QJNS01000073">
    <property type="protein sequence ID" value="RYO89431.1"/>
    <property type="molecule type" value="Genomic_DNA"/>
</dbReference>
<reference evidence="1 2" key="1">
    <citation type="submission" date="2018-06" db="EMBL/GenBank/DDBJ databases">
        <title>Complete Genomes of Monosporascus.</title>
        <authorList>
            <person name="Robinson A.J."/>
            <person name="Natvig D.O."/>
        </authorList>
    </citation>
    <scope>NUCLEOTIDE SEQUENCE [LARGE SCALE GENOMIC DNA]</scope>
    <source>
        <strain evidence="1 2">CBS 609.92</strain>
    </source>
</reference>
<evidence type="ECO:0000313" key="1">
    <source>
        <dbReference type="EMBL" id="RYO89431.1"/>
    </source>
</evidence>
<accession>A0ABY0HB71</accession>
<proteinExistence type="predicted"/>
<sequence>MQRLNTTTFPGPTAPDLWYGKATAFGPLLRHLLFSISFPRLVAENASFTGTLSQKKAERRYVSLKLQVLTRDGI</sequence>
<protein>
    <submittedName>
        <fullName evidence="1">Uncharacterized protein</fullName>
    </submittedName>
</protein>
<comment type="caution">
    <text evidence="1">The sequence shown here is derived from an EMBL/GenBank/DDBJ whole genome shotgun (WGS) entry which is preliminary data.</text>
</comment>
<evidence type="ECO:0000313" key="2">
    <source>
        <dbReference type="Proteomes" id="UP000294003"/>
    </source>
</evidence>
<gene>
    <name evidence="1" type="ORF">DL762_003227</name>
</gene>
<organism evidence="1 2">
    <name type="scientific">Monosporascus cannonballus</name>
    <dbReference type="NCBI Taxonomy" id="155416"/>
    <lineage>
        <taxon>Eukaryota</taxon>
        <taxon>Fungi</taxon>
        <taxon>Dikarya</taxon>
        <taxon>Ascomycota</taxon>
        <taxon>Pezizomycotina</taxon>
        <taxon>Sordariomycetes</taxon>
        <taxon>Xylariomycetidae</taxon>
        <taxon>Xylariales</taxon>
        <taxon>Xylariales incertae sedis</taxon>
        <taxon>Monosporascus</taxon>
    </lineage>
</organism>